<dbReference type="AlphaFoldDB" id="A0AA40FRG2"/>
<organism evidence="2 3">
    <name type="scientific">Melipona bicolor</name>
    <dbReference type="NCBI Taxonomy" id="60889"/>
    <lineage>
        <taxon>Eukaryota</taxon>
        <taxon>Metazoa</taxon>
        <taxon>Ecdysozoa</taxon>
        <taxon>Arthropoda</taxon>
        <taxon>Hexapoda</taxon>
        <taxon>Insecta</taxon>
        <taxon>Pterygota</taxon>
        <taxon>Neoptera</taxon>
        <taxon>Endopterygota</taxon>
        <taxon>Hymenoptera</taxon>
        <taxon>Apocrita</taxon>
        <taxon>Aculeata</taxon>
        <taxon>Apoidea</taxon>
        <taxon>Anthophila</taxon>
        <taxon>Apidae</taxon>
        <taxon>Melipona</taxon>
    </lineage>
</organism>
<feature type="compositionally biased region" description="Basic and acidic residues" evidence="1">
    <location>
        <begin position="52"/>
        <end position="66"/>
    </location>
</feature>
<keyword evidence="3" id="KW-1185">Reference proteome</keyword>
<proteinExistence type="predicted"/>
<gene>
    <name evidence="2" type="ORF">K0M31_008363</name>
</gene>
<feature type="compositionally biased region" description="Basic and acidic residues" evidence="1">
    <location>
        <begin position="1"/>
        <end position="26"/>
    </location>
</feature>
<feature type="region of interest" description="Disordered" evidence="1">
    <location>
        <begin position="1"/>
        <end position="78"/>
    </location>
</feature>
<accession>A0AA40FRG2</accession>
<evidence type="ECO:0000313" key="2">
    <source>
        <dbReference type="EMBL" id="KAK1123665.1"/>
    </source>
</evidence>
<protein>
    <submittedName>
        <fullName evidence="2">Uncharacterized protein</fullName>
    </submittedName>
</protein>
<name>A0AA40FRG2_9HYME</name>
<feature type="compositionally biased region" description="Low complexity" evidence="1">
    <location>
        <begin position="42"/>
        <end position="51"/>
    </location>
</feature>
<evidence type="ECO:0000313" key="3">
    <source>
        <dbReference type="Proteomes" id="UP001177670"/>
    </source>
</evidence>
<comment type="caution">
    <text evidence="2">The sequence shown here is derived from an EMBL/GenBank/DDBJ whole genome shotgun (WGS) entry which is preliminary data.</text>
</comment>
<evidence type="ECO:0000256" key="1">
    <source>
        <dbReference type="SAM" id="MobiDB-lite"/>
    </source>
</evidence>
<dbReference type="EMBL" id="JAHYIQ010000020">
    <property type="protein sequence ID" value="KAK1123665.1"/>
    <property type="molecule type" value="Genomic_DNA"/>
</dbReference>
<reference evidence="2" key="1">
    <citation type="submission" date="2021-10" db="EMBL/GenBank/DDBJ databases">
        <title>Melipona bicolor Genome sequencing and assembly.</title>
        <authorList>
            <person name="Araujo N.S."/>
            <person name="Arias M.C."/>
        </authorList>
    </citation>
    <scope>NUCLEOTIDE SEQUENCE</scope>
    <source>
        <strain evidence="2">USP_2M_L1-L4_2017</strain>
        <tissue evidence="2">Whole body</tissue>
    </source>
</reference>
<dbReference type="Proteomes" id="UP001177670">
    <property type="component" value="Unassembled WGS sequence"/>
</dbReference>
<sequence>MLLHEGENSRKHARQRRVDRNRRESSSVHQVLLLSPNTGEGALLSASFEAAAADHERHGRNPEDRRRAKAPSTPAERN</sequence>